<gene>
    <name evidence="2" type="ORF">PGT21_001376</name>
</gene>
<protein>
    <submittedName>
        <fullName evidence="2">Uncharacterized protein</fullName>
    </submittedName>
</protein>
<comment type="caution">
    <text evidence="2">The sequence shown here is derived from an EMBL/GenBank/DDBJ whole genome shotgun (WGS) entry which is preliminary data.</text>
</comment>
<feature type="region of interest" description="Disordered" evidence="1">
    <location>
        <begin position="85"/>
        <end position="125"/>
    </location>
</feature>
<evidence type="ECO:0000313" key="2">
    <source>
        <dbReference type="EMBL" id="KAA1112541.1"/>
    </source>
</evidence>
<organism evidence="2 3">
    <name type="scientific">Puccinia graminis f. sp. tritici</name>
    <dbReference type="NCBI Taxonomy" id="56615"/>
    <lineage>
        <taxon>Eukaryota</taxon>
        <taxon>Fungi</taxon>
        <taxon>Dikarya</taxon>
        <taxon>Basidiomycota</taxon>
        <taxon>Pucciniomycotina</taxon>
        <taxon>Pucciniomycetes</taxon>
        <taxon>Pucciniales</taxon>
        <taxon>Pucciniaceae</taxon>
        <taxon>Puccinia</taxon>
    </lineage>
</organism>
<reference evidence="2 3" key="1">
    <citation type="submission" date="2019-05" db="EMBL/GenBank/DDBJ databases">
        <title>Emergence of the Ug99 lineage of the wheat stem rust pathogen through somatic hybridization.</title>
        <authorList>
            <person name="Li F."/>
            <person name="Upadhyaya N.M."/>
            <person name="Sperschneider J."/>
            <person name="Matny O."/>
            <person name="Nguyen-Phuc H."/>
            <person name="Mago R."/>
            <person name="Raley C."/>
            <person name="Miller M.E."/>
            <person name="Silverstein K.A.T."/>
            <person name="Henningsen E."/>
            <person name="Hirsch C.D."/>
            <person name="Visser B."/>
            <person name="Pretorius Z.A."/>
            <person name="Steffenson B.J."/>
            <person name="Schwessinger B."/>
            <person name="Dodds P.N."/>
            <person name="Figueroa M."/>
        </authorList>
    </citation>
    <scope>NUCLEOTIDE SEQUENCE [LARGE SCALE GENOMIC DNA]</scope>
    <source>
        <strain evidence="2">21-0</strain>
    </source>
</reference>
<dbReference type="EMBL" id="VSWC01000015">
    <property type="protein sequence ID" value="KAA1112541.1"/>
    <property type="molecule type" value="Genomic_DNA"/>
</dbReference>
<keyword evidence="3" id="KW-1185">Reference proteome</keyword>
<name>A0A5B0QH76_PUCGR</name>
<evidence type="ECO:0000256" key="1">
    <source>
        <dbReference type="SAM" id="MobiDB-lite"/>
    </source>
</evidence>
<sequence>MVLNAAPVWLNAAESKIGLPNGKVNCTEERANETFDYQVFFCALDPCPRRFSLRFTRATNAFVDEADRQHNPKEVSAALVATSCASSSVPQISRERNRNLTPASRPVSTPEPPPPFNLAPTTGPAGAKVKALIMPKVES</sequence>
<accession>A0A5B0QH76</accession>
<dbReference type="Proteomes" id="UP000324748">
    <property type="component" value="Unassembled WGS sequence"/>
</dbReference>
<dbReference type="AlphaFoldDB" id="A0A5B0QH76"/>
<evidence type="ECO:0000313" key="3">
    <source>
        <dbReference type="Proteomes" id="UP000324748"/>
    </source>
</evidence>
<proteinExistence type="predicted"/>